<proteinExistence type="predicted"/>
<comment type="caution">
    <text evidence="1">The sequence shown here is derived from an EMBL/GenBank/DDBJ whole genome shotgun (WGS) entry which is preliminary data.</text>
</comment>
<reference evidence="1 2" key="1">
    <citation type="submission" date="2014-11" db="EMBL/GenBank/DDBJ databases">
        <title>Genomics and ecophysiology of heterotrophic nitrogen fixing bacteria isolated from estuarine surface water.</title>
        <authorList>
            <person name="Bentzon-Tilia M."/>
            <person name="Severin I."/>
            <person name="Hansen L.H."/>
            <person name="Riemann L."/>
        </authorList>
    </citation>
    <scope>NUCLEOTIDE SEQUENCE [LARGE SCALE GENOMIC DNA]</scope>
    <source>
        <strain evidence="1 2">BAL398</strain>
    </source>
</reference>
<gene>
    <name evidence="1" type="ORF">OO17_22170</name>
</gene>
<organism evidence="1 2">
    <name type="scientific">Rhodopseudomonas palustris</name>
    <dbReference type="NCBI Taxonomy" id="1076"/>
    <lineage>
        <taxon>Bacteria</taxon>
        <taxon>Pseudomonadati</taxon>
        <taxon>Pseudomonadota</taxon>
        <taxon>Alphaproteobacteria</taxon>
        <taxon>Hyphomicrobiales</taxon>
        <taxon>Nitrobacteraceae</taxon>
        <taxon>Rhodopseudomonas</taxon>
    </lineage>
</organism>
<name>A0A0D7EDI6_RHOPL</name>
<dbReference type="EMBL" id="JXXE01000485">
    <property type="protein sequence ID" value="KIZ38894.1"/>
    <property type="molecule type" value="Genomic_DNA"/>
</dbReference>
<evidence type="ECO:0000313" key="1">
    <source>
        <dbReference type="EMBL" id="KIZ38894.1"/>
    </source>
</evidence>
<protein>
    <submittedName>
        <fullName evidence="1">Uncharacterized protein</fullName>
    </submittedName>
</protein>
<sequence length="78" mass="8947">MHRFRYAARQPATRLRASSKRIEDRPRSRLLQARFWIAIGVGGSPRTVAPQRSQDLAGQYYRRSGSPTVARHDRPITS</sequence>
<accession>A0A0D7EDI6</accession>
<dbReference type="Proteomes" id="UP000032515">
    <property type="component" value="Unassembled WGS sequence"/>
</dbReference>
<evidence type="ECO:0000313" key="2">
    <source>
        <dbReference type="Proteomes" id="UP000032515"/>
    </source>
</evidence>
<dbReference type="AlphaFoldDB" id="A0A0D7EDI6"/>
<dbReference type="PATRIC" id="fig|1076.23.peg.5269"/>